<feature type="compositionally biased region" description="Pro residues" evidence="1">
    <location>
        <begin position="93"/>
        <end position="102"/>
    </location>
</feature>
<dbReference type="Proteomes" id="UP000037035">
    <property type="component" value="Unassembled WGS sequence"/>
</dbReference>
<evidence type="ECO:0000256" key="1">
    <source>
        <dbReference type="SAM" id="MobiDB-lite"/>
    </source>
</evidence>
<proteinExistence type="predicted"/>
<feature type="region of interest" description="Disordered" evidence="1">
    <location>
        <begin position="32"/>
        <end position="102"/>
    </location>
</feature>
<name>A0A0L6VTM3_9BASI</name>
<feature type="chain" id="PRO_5005568764" evidence="2">
    <location>
        <begin position="19"/>
        <end position="380"/>
    </location>
</feature>
<keyword evidence="2" id="KW-0732">Signal</keyword>
<organism evidence="3 4">
    <name type="scientific">Puccinia sorghi</name>
    <dbReference type="NCBI Taxonomy" id="27349"/>
    <lineage>
        <taxon>Eukaryota</taxon>
        <taxon>Fungi</taxon>
        <taxon>Dikarya</taxon>
        <taxon>Basidiomycota</taxon>
        <taxon>Pucciniomycotina</taxon>
        <taxon>Pucciniomycetes</taxon>
        <taxon>Pucciniales</taxon>
        <taxon>Pucciniaceae</taxon>
        <taxon>Puccinia</taxon>
    </lineage>
</organism>
<evidence type="ECO:0000313" key="4">
    <source>
        <dbReference type="Proteomes" id="UP000037035"/>
    </source>
</evidence>
<comment type="caution">
    <text evidence="3">The sequence shown here is derived from an EMBL/GenBank/DDBJ whole genome shotgun (WGS) entry which is preliminary data.</text>
</comment>
<protein>
    <submittedName>
        <fullName evidence="3">Putative signal peptide protein</fullName>
    </submittedName>
</protein>
<reference evidence="3 4" key="1">
    <citation type="submission" date="2015-08" db="EMBL/GenBank/DDBJ databases">
        <title>Next Generation Sequencing and Analysis of the Genome of Puccinia sorghi L Schw, the Causal Agent of Maize Common Rust.</title>
        <authorList>
            <person name="Rochi L."/>
            <person name="Burguener G."/>
            <person name="Darino M."/>
            <person name="Turjanski A."/>
            <person name="Kreff E."/>
            <person name="Dieguez M.J."/>
            <person name="Sacco F."/>
        </authorList>
    </citation>
    <scope>NUCLEOTIDE SEQUENCE [LARGE SCALE GENOMIC DNA]</scope>
    <source>
        <strain evidence="3 4">RO10H11247</strain>
    </source>
</reference>
<feature type="signal peptide" evidence="2">
    <location>
        <begin position="1"/>
        <end position="18"/>
    </location>
</feature>
<keyword evidence="4" id="KW-1185">Reference proteome</keyword>
<dbReference type="VEuPathDB" id="FungiDB:VP01_1071g1"/>
<evidence type="ECO:0000313" key="3">
    <source>
        <dbReference type="EMBL" id="KNZ64059.1"/>
    </source>
</evidence>
<dbReference type="EMBL" id="LAVV01000799">
    <property type="protein sequence ID" value="KNZ64059.1"/>
    <property type="molecule type" value="Genomic_DNA"/>
</dbReference>
<sequence>MGSLAWFLMAVCAEKVLRFLVFCKGRGYLPGQLATRNGESGPTTAASLGTQSHSTPAASVGTQPPQNQAETRLIDPNPPNPALAPSSDKLNPPQSPSCPPIPPQLSKPSNNFCLSTEAMATLNINDHHLQYQNTLDKVKCERKTSGTNTCLIMIQHNKFFMTVSSSILLVCNPKLTFPWWCSQLGPFRAKHIGGSWLHQKNLPSSSTVLLVQSREGQEDFAWKKKMDSQKKIMEWVTIGKYASNNKDPCSCFTRSQPLLFLRRKFHWPTIPLISDEKLSSTGWLPFICRWFQGQDSTCHRGHRQSRRVAPGKLRLLKHTRMYVKEALLRIEHTSRQYRERFSWMQAVVILAVDHLELESIMKNKPMTRCFQLTEVINKCK</sequence>
<feature type="compositionally biased region" description="Low complexity" evidence="1">
    <location>
        <begin position="83"/>
        <end position="92"/>
    </location>
</feature>
<feature type="compositionally biased region" description="Polar residues" evidence="1">
    <location>
        <begin position="34"/>
        <end position="70"/>
    </location>
</feature>
<accession>A0A0L6VTM3</accession>
<dbReference type="AlphaFoldDB" id="A0A0L6VTM3"/>
<gene>
    <name evidence="3" type="ORF">VP01_1071g1</name>
</gene>
<evidence type="ECO:0000256" key="2">
    <source>
        <dbReference type="SAM" id="SignalP"/>
    </source>
</evidence>